<evidence type="ECO:0000313" key="5">
    <source>
        <dbReference type="Proteomes" id="UP000198287"/>
    </source>
</evidence>
<feature type="region of interest" description="Disordered" evidence="2">
    <location>
        <begin position="803"/>
        <end position="899"/>
    </location>
</feature>
<name>A0A226E2U8_FOLCA</name>
<accession>A0A226E2U8</accession>
<feature type="region of interest" description="Disordered" evidence="2">
    <location>
        <begin position="1470"/>
        <end position="1498"/>
    </location>
</feature>
<dbReference type="InterPro" id="IPR046468">
    <property type="entry name" value="Spt20-like_SEP"/>
</dbReference>
<comment type="caution">
    <text evidence="4">The sequence shown here is derived from an EMBL/GenBank/DDBJ whole genome shotgun (WGS) entry which is preliminary data.</text>
</comment>
<feature type="compositionally biased region" description="Low complexity" evidence="2">
    <location>
        <begin position="859"/>
        <end position="882"/>
    </location>
</feature>
<feature type="region of interest" description="Disordered" evidence="2">
    <location>
        <begin position="1118"/>
        <end position="1140"/>
    </location>
</feature>
<organism evidence="4 5">
    <name type="scientific">Folsomia candida</name>
    <name type="common">Springtail</name>
    <dbReference type="NCBI Taxonomy" id="158441"/>
    <lineage>
        <taxon>Eukaryota</taxon>
        <taxon>Metazoa</taxon>
        <taxon>Ecdysozoa</taxon>
        <taxon>Arthropoda</taxon>
        <taxon>Hexapoda</taxon>
        <taxon>Collembola</taxon>
        <taxon>Entomobryomorpha</taxon>
        <taxon>Isotomoidea</taxon>
        <taxon>Isotomidae</taxon>
        <taxon>Proisotominae</taxon>
        <taxon>Folsomia</taxon>
    </lineage>
</organism>
<feature type="region of interest" description="Disordered" evidence="2">
    <location>
        <begin position="1407"/>
        <end position="1435"/>
    </location>
</feature>
<feature type="compositionally biased region" description="Polar residues" evidence="2">
    <location>
        <begin position="836"/>
        <end position="858"/>
    </location>
</feature>
<dbReference type="Proteomes" id="UP000198287">
    <property type="component" value="Unassembled WGS sequence"/>
</dbReference>
<dbReference type="GO" id="GO:0000124">
    <property type="term" value="C:SAGA complex"/>
    <property type="evidence" value="ECO:0007669"/>
    <property type="project" value="InterPro"/>
</dbReference>
<feature type="region of interest" description="Disordered" evidence="2">
    <location>
        <begin position="464"/>
        <end position="503"/>
    </location>
</feature>
<feature type="region of interest" description="Disordered" evidence="2">
    <location>
        <begin position="397"/>
        <end position="427"/>
    </location>
</feature>
<dbReference type="GO" id="GO:0003712">
    <property type="term" value="F:transcription coregulator activity"/>
    <property type="evidence" value="ECO:0007669"/>
    <property type="project" value="InterPro"/>
</dbReference>
<dbReference type="Pfam" id="PF12090">
    <property type="entry name" value="Spt20_SEP"/>
    <property type="match status" value="1"/>
</dbReference>
<keyword evidence="5" id="KW-1185">Reference proteome</keyword>
<feature type="compositionally biased region" description="Low complexity" evidence="2">
    <location>
        <begin position="262"/>
        <end position="271"/>
    </location>
</feature>
<evidence type="ECO:0000259" key="3">
    <source>
        <dbReference type="Pfam" id="PF12090"/>
    </source>
</evidence>
<gene>
    <name evidence="4" type="ORF">Fcan01_14286</name>
</gene>
<feature type="compositionally biased region" description="Acidic residues" evidence="2">
    <location>
        <begin position="471"/>
        <end position="493"/>
    </location>
</feature>
<evidence type="ECO:0000313" key="4">
    <source>
        <dbReference type="EMBL" id="OXA50816.1"/>
    </source>
</evidence>
<feature type="compositionally biased region" description="Low complexity" evidence="2">
    <location>
        <begin position="408"/>
        <end position="420"/>
    </location>
</feature>
<dbReference type="EMBL" id="LNIX01000008">
    <property type="protein sequence ID" value="OXA50816.1"/>
    <property type="molecule type" value="Genomic_DNA"/>
</dbReference>
<proteinExistence type="inferred from homology"/>
<dbReference type="OrthoDB" id="1932706at2759"/>
<feature type="region of interest" description="Disordered" evidence="2">
    <location>
        <begin position="1152"/>
        <end position="1179"/>
    </location>
</feature>
<dbReference type="InterPro" id="IPR021950">
    <property type="entry name" value="Spt20"/>
</dbReference>
<dbReference type="PANTHER" id="PTHR13526:SF8">
    <property type="entry name" value="TRANSCRIPTION FACTOR SPT20 HOMOLOG"/>
    <property type="match status" value="1"/>
</dbReference>
<evidence type="ECO:0000256" key="1">
    <source>
        <dbReference type="ARBA" id="ARBA00009112"/>
    </source>
</evidence>
<evidence type="ECO:0000256" key="2">
    <source>
        <dbReference type="SAM" id="MobiDB-lite"/>
    </source>
</evidence>
<feature type="region of interest" description="Disordered" evidence="2">
    <location>
        <begin position="1247"/>
        <end position="1289"/>
    </location>
</feature>
<feature type="compositionally biased region" description="Low complexity" evidence="2">
    <location>
        <begin position="1478"/>
        <end position="1494"/>
    </location>
</feature>
<feature type="compositionally biased region" description="Low complexity" evidence="2">
    <location>
        <begin position="1125"/>
        <end position="1140"/>
    </location>
</feature>
<protein>
    <recommendedName>
        <fullName evidence="3">Spt20-like SEP domain-containing protein</fullName>
    </recommendedName>
</protein>
<reference evidence="4 5" key="1">
    <citation type="submission" date="2015-12" db="EMBL/GenBank/DDBJ databases">
        <title>The genome of Folsomia candida.</title>
        <authorList>
            <person name="Faddeeva A."/>
            <person name="Derks M.F."/>
            <person name="Anvar Y."/>
            <person name="Smit S."/>
            <person name="Van Straalen N."/>
            <person name="Roelofs D."/>
        </authorList>
    </citation>
    <scope>NUCLEOTIDE SEQUENCE [LARGE SCALE GENOMIC DNA]</scope>
    <source>
        <strain evidence="4 5">VU population</strain>
        <tissue evidence="4">Whole body</tissue>
    </source>
</reference>
<feature type="compositionally biased region" description="Polar residues" evidence="2">
    <location>
        <begin position="1409"/>
        <end position="1418"/>
    </location>
</feature>
<dbReference type="GO" id="GO:0006357">
    <property type="term" value="P:regulation of transcription by RNA polymerase II"/>
    <property type="evidence" value="ECO:0007669"/>
    <property type="project" value="TreeGrafter"/>
</dbReference>
<comment type="similarity">
    <text evidence="1">Belongs to the SPT20 family.</text>
</comment>
<dbReference type="PANTHER" id="PTHR13526">
    <property type="entry name" value="TRANSCRIPTION FACTOR SPT20 HOMOLOG"/>
    <property type="match status" value="1"/>
</dbReference>
<feature type="region of interest" description="Disordered" evidence="2">
    <location>
        <begin position="701"/>
        <end position="720"/>
    </location>
</feature>
<feature type="region of interest" description="Disordered" evidence="2">
    <location>
        <begin position="262"/>
        <end position="288"/>
    </location>
</feature>
<dbReference type="STRING" id="158441.A0A226E2U8"/>
<feature type="region of interest" description="Disordered" evidence="2">
    <location>
        <begin position="1323"/>
        <end position="1347"/>
    </location>
</feature>
<feature type="domain" description="Spt20-like SEP" evidence="3">
    <location>
        <begin position="313"/>
        <end position="543"/>
    </location>
</feature>
<feature type="compositionally biased region" description="Low complexity" evidence="2">
    <location>
        <begin position="803"/>
        <end position="832"/>
    </location>
</feature>
<feature type="compositionally biased region" description="Low complexity" evidence="2">
    <location>
        <begin position="1323"/>
        <end position="1335"/>
    </location>
</feature>
<sequence length="1555" mass="168310">MQILSHPLTPCISSVFGAGESPPLLHRVEIAHQLFSPVYNILLDDNEDDEGDIDIDNYSNMEGDHHGGGIMESLEFDENGIPTVFYLNVDNLDNHVNGINGASNNGMDDVGEDDEEIMGLSDNHHNVHLVTSDDEPFTHHYSLQEDGTIQYHHHNQSNSNGIDFSRFSDNMLDDDDPPSDETEQNFEFEEITTMPMSDSHSGDLSSFQFRLEPSSSNSTSLTFPFTVVTSSSSSPSQSLNIINADYNNSNGRNNGTLVFRQQQQQPRLQFQSTNSISGAQKRKLSAQDPLLTTTTTTLSDSDQADPHIPTISKRPKLVINLYEPELGYEFGCLLKDDVTSVQMSHMIPYEEDYLLRALDREEIPFKVLHHLSPFLKWKRGHLLAQIRDYRRFSSGLRPQMAAQPIQKRNSISSRNNNNNSLATAGASRRSAPVITELTLRPTTQSILSDFEDIVGTCVKKWRRNKSTQSGSEDEEQQDDTDDELEDSDYDIDLIDGGGGDPEDDCNHLSYEQRLELEKELINKTSGPLCLDPSPKVNLIQNRIQFERLKWRCPSLLPKQPQKLMLPSSFVDDTESSSPFLSFVQNMKEKSLSNNNNMNGISNRKEDTLTKLLPACSYHLPFMEYPLLQPPTSMEEINKLAPKPEPCIIRPLPIDNFVKRIEEYTLETERRKRPHTTKLSIFQRNGMDAYFGELEMESIQEGLPTTSKPGGGPVNKDNSLSTTSTKCQFELGSSQSVALYVKQFSDIFTEDGRRPCKITYQKVGHPNPQVLYTNSYNKTTTAPANGTNTTPTSTTMAASSFITTPTSTTTTTPVLVATPQPQQPPVQIVHPQPRTIPPQQQSAMDGGASPSSTMISSSGQQLTQQILTRPPQQQQQPQLVQIQGKPLGPTNVPTASASHQQLLQQRLLRLKQQQQQQAQVQAQQQQQQQQPQTVLAKLLLTNTTTPMTTVPPTRPITVAVQPQPQKVMASPTTSTATAADQVNALNNQQSHVSLNLNTMMLDGLLGHQQIGQNPQIIRSGSVGHHQAVNILRVNQNNQVVVSSSPTQLVTSSSQSPGITGIQRHLPQQQQQYTATATSTTTNLSSLLQQQHHNNSQVGQQRILINNGQQLTLSNQHHLPQYHHHTSTPSSSAASDGLDSSDLSVPDLSSLLASSAAPGTTHHHHHILSSPPTQHHHHQDTHNLNLNLNLNLNSGTLDSSSINPQPPPFLVFISPLRSVPVSINATTTTTGNRPQQQTPSLLQQQLNAGPQPLSLDHHSGLVTSSSSSTGNELDHHVTGGSGGGELYATLDTGSGDQGSIIKLEPDLHRNTVMIGNTAYSLNVSSSSSLSSGASSTSGSGGGGGDKQDVITLSSLLGSSNKPSQQQPIQLTSTPTGLILPQPGGGGIVVSSSSSLLSSTPRLSALLAGTPSADSANNSNIGGLMSPGAGNRGGGSSSGIPLLSSGAAAHLSPTKESISSASSRTLLDRLTASLSSPKHNSTSGVPVSPSSTSTSPSIRSGLNPIASATPNVVLDHPVLAATLTGQQQQQASPKLVSAYRQIAPAPQAANSSSRGKLP</sequence>